<gene>
    <name evidence="2" type="ORF">BP01DRAFT_4063</name>
</gene>
<dbReference type="GeneID" id="37079996"/>
<feature type="chain" id="PRO_5016450028" evidence="1">
    <location>
        <begin position="21"/>
        <end position="193"/>
    </location>
</feature>
<organism evidence="2 3">
    <name type="scientific">Aspergillus saccharolyticus JOP 1030-1</name>
    <dbReference type="NCBI Taxonomy" id="1450539"/>
    <lineage>
        <taxon>Eukaryota</taxon>
        <taxon>Fungi</taxon>
        <taxon>Dikarya</taxon>
        <taxon>Ascomycota</taxon>
        <taxon>Pezizomycotina</taxon>
        <taxon>Eurotiomycetes</taxon>
        <taxon>Eurotiomycetidae</taxon>
        <taxon>Eurotiales</taxon>
        <taxon>Aspergillaceae</taxon>
        <taxon>Aspergillus</taxon>
        <taxon>Aspergillus subgen. Circumdati</taxon>
    </lineage>
</organism>
<keyword evidence="3" id="KW-1185">Reference proteome</keyword>
<evidence type="ECO:0000256" key="1">
    <source>
        <dbReference type="SAM" id="SignalP"/>
    </source>
</evidence>
<feature type="signal peptide" evidence="1">
    <location>
        <begin position="1"/>
        <end position="20"/>
    </location>
</feature>
<dbReference type="Proteomes" id="UP000248349">
    <property type="component" value="Unassembled WGS sequence"/>
</dbReference>
<accession>A0A318ZSQ6</accession>
<reference evidence="2 3" key="1">
    <citation type="submission" date="2016-12" db="EMBL/GenBank/DDBJ databases">
        <title>The genomes of Aspergillus section Nigri reveals drivers in fungal speciation.</title>
        <authorList>
            <consortium name="DOE Joint Genome Institute"/>
            <person name="Vesth T.C."/>
            <person name="Nybo J."/>
            <person name="Theobald S."/>
            <person name="Brandl J."/>
            <person name="Frisvad J.C."/>
            <person name="Nielsen K.F."/>
            <person name="Lyhne E.K."/>
            <person name="Kogle M.E."/>
            <person name="Kuo A."/>
            <person name="Riley R."/>
            <person name="Clum A."/>
            <person name="Nolan M."/>
            <person name="Lipzen A."/>
            <person name="Salamov A."/>
            <person name="Henrissat B."/>
            <person name="Wiebenga A."/>
            <person name="De Vries R.P."/>
            <person name="Grigoriev I.V."/>
            <person name="Mortensen U.H."/>
            <person name="Andersen M.R."/>
            <person name="Baker S.E."/>
        </authorList>
    </citation>
    <scope>NUCLEOTIDE SEQUENCE [LARGE SCALE GENOMIC DNA]</scope>
    <source>
        <strain evidence="2 3">JOP 1030-1</strain>
    </source>
</reference>
<evidence type="ECO:0000313" key="3">
    <source>
        <dbReference type="Proteomes" id="UP000248349"/>
    </source>
</evidence>
<name>A0A318ZSQ6_9EURO</name>
<keyword evidence="1" id="KW-0732">Signal</keyword>
<dbReference type="AlphaFoldDB" id="A0A318ZSQ6"/>
<dbReference type="EMBL" id="KZ821218">
    <property type="protein sequence ID" value="PYH49725.1"/>
    <property type="molecule type" value="Genomic_DNA"/>
</dbReference>
<sequence length="193" mass="21178">MKLNISTVVVASTFLSAANAAGSPSLSNIPESCLEIPKVLGNKPLQLLEYFHKEVCEQDCTATINQHNSYVRNQVLPQLIRDVDQKLGISATEQAQFKQLQTQAAAAVQKSCSAEGNKPLCNDIQGLVDYGFCAFKAAEPIFKNHLNQLQQGSLNITEAKCDKIKELDSDATVWQKTLPSYIDKFAKECASEK</sequence>
<proteinExistence type="predicted"/>
<dbReference type="RefSeq" id="XP_025435707.1">
    <property type="nucleotide sequence ID" value="XM_025578767.1"/>
</dbReference>
<dbReference type="OrthoDB" id="4301468at2759"/>
<protein>
    <submittedName>
        <fullName evidence="2">Uncharacterized protein</fullName>
    </submittedName>
</protein>
<evidence type="ECO:0000313" key="2">
    <source>
        <dbReference type="EMBL" id="PYH49725.1"/>
    </source>
</evidence>